<dbReference type="PANTHER" id="PTHR37302:SF1">
    <property type="entry name" value="PROTEIN DINB"/>
    <property type="match status" value="1"/>
</dbReference>
<dbReference type="SUPFAM" id="SSF109854">
    <property type="entry name" value="DinB/YfiT-like putative metalloenzymes"/>
    <property type="match status" value="1"/>
</dbReference>
<comment type="similarity">
    <text evidence="1">Belongs to the DinB family.</text>
</comment>
<sequence>MADAFTENCRFQARYNRWINQRLYDACETLSDAERKRDCGAFFGSIHGTLSHLIVADPIWLKRFAQCGQAHGIQFPSLHAGMLDLPEACALDTVLFENWPELRARRAQLDLAIEAWAAELPEGFALLTMRYSNSKGLARAHPAWQAITHFFNHQTHHRGQATTLLTQAGVEVGVTDLIALA</sequence>
<reference evidence="4" key="1">
    <citation type="journal article" date="2019" name="Int. J. Syst. Evol. Microbiol.">
        <title>The Global Catalogue of Microorganisms (GCM) 10K type strain sequencing project: providing services to taxonomists for standard genome sequencing and annotation.</title>
        <authorList>
            <consortium name="The Broad Institute Genomics Platform"/>
            <consortium name="The Broad Institute Genome Sequencing Center for Infectious Disease"/>
            <person name="Wu L."/>
            <person name="Ma J."/>
        </authorList>
    </citation>
    <scope>NUCLEOTIDE SEQUENCE [LARGE SCALE GENOMIC DNA]</scope>
    <source>
        <strain evidence="4">CGMCC 4.7277</strain>
    </source>
</reference>
<name>A0ABW0QD26_9BURK</name>
<keyword evidence="4" id="KW-1185">Reference proteome</keyword>
<organism evidence="3 4">
    <name type="scientific">Polaromonas jejuensis</name>
    <dbReference type="NCBI Taxonomy" id="457502"/>
    <lineage>
        <taxon>Bacteria</taxon>
        <taxon>Pseudomonadati</taxon>
        <taxon>Pseudomonadota</taxon>
        <taxon>Betaproteobacteria</taxon>
        <taxon>Burkholderiales</taxon>
        <taxon>Comamonadaceae</taxon>
        <taxon>Polaromonas</taxon>
    </lineage>
</organism>
<evidence type="ECO:0000256" key="2">
    <source>
        <dbReference type="ARBA" id="ARBA00022723"/>
    </source>
</evidence>
<dbReference type="Gene3D" id="1.20.120.450">
    <property type="entry name" value="dinb family like domain"/>
    <property type="match status" value="1"/>
</dbReference>
<dbReference type="InterPro" id="IPR034660">
    <property type="entry name" value="DinB/YfiT-like"/>
</dbReference>
<dbReference type="EMBL" id="JBHSMX010000018">
    <property type="protein sequence ID" value="MFC5521582.1"/>
    <property type="molecule type" value="Genomic_DNA"/>
</dbReference>
<evidence type="ECO:0000313" key="3">
    <source>
        <dbReference type="EMBL" id="MFC5521582.1"/>
    </source>
</evidence>
<dbReference type="RefSeq" id="WP_068834289.1">
    <property type="nucleotide sequence ID" value="NZ_JBHSMX010000018.1"/>
</dbReference>
<accession>A0ABW0QD26</accession>
<evidence type="ECO:0000256" key="1">
    <source>
        <dbReference type="ARBA" id="ARBA00008635"/>
    </source>
</evidence>
<dbReference type="InterPro" id="IPR007837">
    <property type="entry name" value="DinB"/>
</dbReference>
<dbReference type="Pfam" id="PF05163">
    <property type="entry name" value="DinB"/>
    <property type="match status" value="1"/>
</dbReference>
<dbReference type="PANTHER" id="PTHR37302">
    <property type="entry name" value="SLR1116 PROTEIN"/>
    <property type="match status" value="1"/>
</dbReference>
<proteinExistence type="inferred from homology"/>
<gene>
    <name evidence="3" type="ORF">ACFPP7_11735</name>
</gene>
<protein>
    <submittedName>
        <fullName evidence="3">DinB family protein</fullName>
    </submittedName>
</protein>
<dbReference type="Proteomes" id="UP001596084">
    <property type="component" value="Unassembled WGS sequence"/>
</dbReference>
<keyword evidence="2" id="KW-0479">Metal-binding</keyword>
<comment type="caution">
    <text evidence="3">The sequence shown here is derived from an EMBL/GenBank/DDBJ whole genome shotgun (WGS) entry which is preliminary data.</text>
</comment>
<evidence type="ECO:0000313" key="4">
    <source>
        <dbReference type="Proteomes" id="UP001596084"/>
    </source>
</evidence>